<feature type="site" description="Essential for prephenate dehydratase activity" evidence="8">
    <location>
        <position position="179"/>
    </location>
</feature>
<evidence type="ECO:0000313" key="11">
    <source>
        <dbReference type="EMBL" id="RCW34560.1"/>
    </source>
</evidence>
<keyword evidence="12" id="KW-1185">Reference proteome</keyword>
<evidence type="ECO:0000256" key="7">
    <source>
        <dbReference type="ARBA" id="ARBA00047848"/>
    </source>
</evidence>
<dbReference type="InterPro" id="IPR001086">
    <property type="entry name" value="Preph_deHydtase"/>
</dbReference>
<feature type="domain" description="ACT" evidence="10">
    <location>
        <begin position="205"/>
        <end position="281"/>
    </location>
</feature>
<evidence type="ECO:0000259" key="9">
    <source>
        <dbReference type="PROSITE" id="PS51171"/>
    </source>
</evidence>
<name>A0A2T0XN77_9BACT</name>
<evidence type="ECO:0000313" key="12">
    <source>
        <dbReference type="Proteomes" id="UP000252733"/>
    </source>
</evidence>
<keyword evidence="3" id="KW-0028">Amino-acid biosynthesis</keyword>
<dbReference type="CDD" id="cd04905">
    <property type="entry name" value="ACT_CM-PDT"/>
    <property type="match status" value="1"/>
</dbReference>
<sequence length="306" mass="34635">MSTKETIKVAIQGIPGANHEIAARAWFANKEVEPVACHTFQEVFDAMHKDPDTLGIMAIENTLVGSLLPNYTMLRESGYFIHGEHKLRIKHHLMALPGQTINDLREVHSHPMALAQCEAFFKDYPHIKLIESEDTAYSAKVIEDGQLEGIGAIASSLAAELYHLDIIESGIETNKHNYTRFLIIGQEDHIEKAELIKQKRINKSSLVFSLPHEEGSLSKVLTILAFYNINLTKIQSLPVVGVEWEYLFYIDVNYNDYDRYLQSLDAIRPLCKKLRILGEYEACQTTHSTNGETVKKEKVQQALLSI</sequence>
<organism evidence="11 12">
    <name type="scientific">Marinilabilia salmonicolor</name>
    <dbReference type="NCBI Taxonomy" id="989"/>
    <lineage>
        <taxon>Bacteria</taxon>
        <taxon>Pseudomonadati</taxon>
        <taxon>Bacteroidota</taxon>
        <taxon>Bacteroidia</taxon>
        <taxon>Marinilabiliales</taxon>
        <taxon>Marinilabiliaceae</taxon>
        <taxon>Marinilabilia</taxon>
    </lineage>
</organism>
<accession>A0A2T0XN77</accession>
<dbReference type="Proteomes" id="UP000252733">
    <property type="component" value="Unassembled WGS sequence"/>
</dbReference>
<dbReference type="OrthoDB" id="9802281at2"/>
<comment type="catalytic activity">
    <reaction evidence="7">
        <text>prephenate + H(+) = 3-phenylpyruvate + CO2 + H2O</text>
        <dbReference type="Rhea" id="RHEA:21648"/>
        <dbReference type="ChEBI" id="CHEBI:15377"/>
        <dbReference type="ChEBI" id="CHEBI:15378"/>
        <dbReference type="ChEBI" id="CHEBI:16526"/>
        <dbReference type="ChEBI" id="CHEBI:18005"/>
        <dbReference type="ChEBI" id="CHEBI:29934"/>
        <dbReference type="EC" id="4.2.1.51"/>
    </reaction>
</comment>
<proteinExistence type="predicted"/>
<dbReference type="Gene3D" id="3.40.190.10">
    <property type="entry name" value="Periplasmic binding protein-like II"/>
    <property type="match status" value="2"/>
</dbReference>
<evidence type="ECO:0000256" key="1">
    <source>
        <dbReference type="ARBA" id="ARBA00004741"/>
    </source>
</evidence>
<dbReference type="GO" id="GO:0005737">
    <property type="term" value="C:cytoplasm"/>
    <property type="evidence" value="ECO:0007669"/>
    <property type="project" value="TreeGrafter"/>
</dbReference>
<evidence type="ECO:0000256" key="5">
    <source>
        <dbReference type="ARBA" id="ARBA00023222"/>
    </source>
</evidence>
<feature type="domain" description="Prephenate dehydratase" evidence="9">
    <location>
        <begin position="8"/>
        <end position="186"/>
    </location>
</feature>
<dbReference type="Pfam" id="PF00800">
    <property type="entry name" value="PDT"/>
    <property type="match status" value="1"/>
</dbReference>
<dbReference type="PANTHER" id="PTHR21022">
    <property type="entry name" value="PREPHENATE DEHYDRATASE P PROTEIN"/>
    <property type="match status" value="1"/>
</dbReference>
<dbReference type="PANTHER" id="PTHR21022:SF19">
    <property type="entry name" value="PREPHENATE DEHYDRATASE-RELATED"/>
    <property type="match status" value="1"/>
</dbReference>
<gene>
    <name evidence="11" type="ORF">DFO77_11161</name>
</gene>
<dbReference type="EC" id="4.2.1.51" evidence="2"/>
<dbReference type="InterPro" id="IPR008242">
    <property type="entry name" value="Chor_mutase/pphenate_deHydtase"/>
</dbReference>
<evidence type="ECO:0000256" key="4">
    <source>
        <dbReference type="ARBA" id="ARBA00023141"/>
    </source>
</evidence>
<dbReference type="CDD" id="cd13631">
    <property type="entry name" value="PBP2_Ct-PDT_like"/>
    <property type="match status" value="1"/>
</dbReference>
<evidence type="ECO:0000256" key="2">
    <source>
        <dbReference type="ARBA" id="ARBA00013147"/>
    </source>
</evidence>
<comment type="caution">
    <text evidence="11">The sequence shown here is derived from an EMBL/GenBank/DDBJ whole genome shotgun (WGS) entry which is preliminary data.</text>
</comment>
<dbReference type="InterPro" id="IPR002912">
    <property type="entry name" value="ACT_dom"/>
</dbReference>
<dbReference type="GO" id="GO:0009094">
    <property type="term" value="P:L-phenylalanine biosynthetic process"/>
    <property type="evidence" value="ECO:0007669"/>
    <property type="project" value="UniProtKB-UniPathway"/>
</dbReference>
<dbReference type="SUPFAM" id="SSF53850">
    <property type="entry name" value="Periplasmic binding protein-like II"/>
    <property type="match status" value="1"/>
</dbReference>
<dbReference type="AlphaFoldDB" id="A0A2T0XN77"/>
<dbReference type="EMBL" id="QPIZ01000011">
    <property type="protein sequence ID" value="RCW34560.1"/>
    <property type="molecule type" value="Genomic_DNA"/>
</dbReference>
<evidence type="ECO:0000256" key="8">
    <source>
        <dbReference type="PIRSR" id="PIRSR001500-2"/>
    </source>
</evidence>
<dbReference type="UniPathway" id="UPA00121">
    <property type="reaction ID" value="UER00345"/>
</dbReference>
<dbReference type="PROSITE" id="PS51171">
    <property type="entry name" value="PREPHENATE_DEHYDR_3"/>
    <property type="match status" value="1"/>
</dbReference>
<evidence type="ECO:0000256" key="6">
    <source>
        <dbReference type="ARBA" id="ARBA00023239"/>
    </source>
</evidence>
<dbReference type="PIRSF" id="PIRSF001500">
    <property type="entry name" value="Chor_mut_pdt_Ppr"/>
    <property type="match status" value="1"/>
</dbReference>
<dbReference type="PROSITE" id="PS51671">
    <property type="entry name" value="ACT"/>
    <property type="match status" value="1"/>
</dbReference>
<protein>
    <recommendedName>
        <fullName evidence="2">prephenate dehydratase</fullName>
        <ecNumber evidence="2">4.2.1.51</ecNumber>
    </recommendedName>
</protein>
<evidence type="ECO:0000259" key="10">
    <source>
        <dbReference type="PROSITE" id="PS51671"/>
    </source>
</evidence>
<reference evidence="11 12" key="1">
    <citation type="submission" date="2018-07" db="EMBL/GenBank/DDBJ databases">
        <title>Freshwater and sediment microbial communities from various areas in North America, analyzing microbe dynamics in response to fracking.</title>
        <authorList>
            <person name="Lamendella R."/>
        </authorList>
    </citation>
    <scope>NUCLEOTIDE SEQUENCE [LARGE SCALE GENOMIC DNA]</scope>
    <source>
        <strain evidence="11 12">160A</strain>
    </source>
</reference>
<dbReference type="Gene3D" id="3.30.70.260">
    <property type="match status" value="1"/>
</dbReference>
<comment type="pathway">
    <text evidence="1">Amino-acid biosynthesis; L-phenylalanine biosynthesis; phenylpyruvate from prephenate: step 1/1.</text>
</comment>
<keyword evidence="6" id="KW-0456">Lyase</keyword>
<dbReference type="SUPFAM" id="SSF55021">
    <property type="entry name" value="ACT-like"/>
    <property type="match status" value="1"/>
</dbReference>
<keyword evidence="4" id="KW-0057">Aromatic amino acid biosynthesis</keyword>
<evidence type="ECO:0000256" key="3">
    <source>
        <dbReference type="ARBA" id="ARBA00022605"/>
    </source>
</evidence>
<dbReference type="InterPro" id="IPR045865">
    <property type="entry name" value="ACT-like_dom_sf"/>
</dbReference>
<dbReference type="GO" id="GO:0004664">
    <property type="term" value="F:prephenate dehydratase activity"/>
    <property type="evidence" value="ECO:0007669"/>
    <property type="project" value="UniProtKB-EC"/>
</dbReference>
<keyword evidence="5" id="KW-0584">Phenylalanine biosynthesis</keyword>
<dbReference type="RefSeq" id="WP_106152882.1">
    <property type="nucleotide sequence ID" value="NZ_PVTS01000006.1"/>
</dbReference>
<dbReference type="STRING" id="1168289.GCA_000259075_02616"/>